<evidence type="ECO:0000313" key="2">
    <source>
        <dbReference type="Proteomes" id="UP000536275"/>
    </source>
</evidence>
<reference evidence="1 2" key="1">
    <citation type="submission" date="2020-03" db="EMBL/GenBank/DDBJ databases">
        <title>FDA dAtabase for Regulatory Grade micrObial Sequences (FDA-ARGOS): Supporting development and validation of Infectious Disease Dx tests.</title>
        <authorList>
            <person name="Campos J."/>
            <person name="Goldberg B."/>
            <person name="Tallon L."/>
            <person name="Sadzewicz L."/>
            <person name="Vavikolanu K."/>
            <person name="Mehta A."/>
            <person name="Aluvathingal J."/>
            <person name="Nadendla S."/>
            <person name="Nandy P."/>
            <person name="Geyer C."/>
            <person name="Yan Y."/>
            <person name="Sichtig H."/>
        </authorList>
    </citation>
    <scope>NUCLEOTIDE SEQUENCE [LARGE SCALE GENOMIC DNA]</scope>
    <source>
        <strain evidence="1 2">FDAARGOS_656</strain>
    </source>
</reference>
<name>A0A8H6BVD5_CANAX</name>
<dbReference type="Gene3D" id="3.80.10.10">
    <property type="entry name" value="Ribonuclease Inhibitor"/>
    <property type="match status" value="1"/>
</dbReference>
<dbReference type="EMBL" id="JABWAD010000055">
    <property type="protein sequence ID" value="KAF6066805.1"/>
    <property type="molecule type" value="Genomic_DNA"/>
</dbReference>
<sequence>MSSTSMDIDIFAKLAKLPSEIITIILDYLPKCILPKLLYLSPIRKIVASAILLDVEITEHVKRHERSNEPGVGFSKCDCDHMTFQPECLKQGVNQWKIFPRIIHLKYFFAFKLTYKIFPEVLYKASKVNATFFGYDSFDPDSDLKHFAESKVKFDSLTLQSCEHVSELPTVVTSLELDETILDNYEIDGLKKLILDSFGYENTTTELKITKITLPPNLRRLYISTFSKSVDFVSEEMPHLEYLSLSLPDVKSLEDTGIHAPNLKTLEINSR</sequence>
<organism evidence="1 2">
    <name type="scientific">Candida albicans</name>
    <name type="common">Yeast</name>
    <dbReference type="NCBI Taxonomy" id="5476"/>
    <lineage>
        <taxon>Eukaryota</taxon>
        <taxon>Fungi</taxon>
        <taxon>Dikarya</taxon>
        <taxon>Ascomycota</taxon>
        <taxon>Saccharomycotina</taxon>
        <taxon>Pichiomycetes</taxon>
        <taxon>Debaryomycetaceae</taxon>
        <taxon>Candida/Lodderomyces clade</taxon>
        <taxon>Candida</taxon>
    </lineage>
</organism>
<dbReference type="InterPro" id="IPR032675">
    <property type="entry name" value="LRR_dom_sf"/>
</dbReference>
<dbReference type="Proteomes" id="UP000536275">
    <property type="component" value="Unassembled WGS sequence"/>
</dbReference>
<proteinExistence type="predicted"/>
<accession>A0A8H6BVD5</accession>
<dbReference type="AlphaFoldDB" id="A0A8H6BVD5"/>
<comment type="caution">
    <text evidence="1">The sequence shown here is derived from an EMBL/GenBank/DDBJ whole genome shotgun (WGS) entry which is preliminary data.</text>
</comment>
<gene>
    <name evidence="1" type="ORF">FOB64_004270</name>
</gene>
<evidence type="ECO:0000313" key="1">
    <source>
        <dbReference type="EMBL" id="KAF6066805.1"/>
    </source>
</evidence>
<evidence type="ECO:0008006" key="3">
    <source>
        <dbReference type="Google" id="ProtNLM"/>
    </source>
</evidence>
<protein>
    <recommendedName>
        <fullName evidence="3">F-box domain-containing protein</fullName>
    </recommendedName>
</protein>